<organism evidence="7 8">
    <name type="scientific">Thiovibrio frasassiensis</name>
    <dbReference type="NCBI Taxonomy" id="2984131"/>
    <lineage>
        <taxon>Bacteria</taxon>
        <taxon>Pseudomonadati</taxon>
        <taxon>Thermodesulfobacteriota</taxon>
        <taxon>Desulfobulbia</taxon>
        <taxon>Desulfobulbales</taxon>
        <taxon>Thiovibrionaceae</taxon>
        <taxon>Thiovibrio</taxon>
    </lineage>
</organism>
<dbReference type="InterPro" id="IPR004633">
    <property type="entry name" value="NaPi_cotrn-rel/YqeW-like"/>
</dbReference>
<feature type="transmembrane region" description="Helical" evidence="6">
    <location>
        <begin position="50"/>
        <end position="74"/>
    </location>
</feature>
<evidence type="ECO:0000256" key="1">
    <source>
        <dbReference type="ARBA" id="ARBA00004651"/>
    </source>
</evidence>
<dbReference type="RefSeq" id="WP_307633952.1">
    <property type="nucleotide sequence ID" value="NZ_JAPHEH010000001.1"/>
</dbReference>
<protein>
    <submittedName>
        <fullName evidence="7">Na/Pi symporter</fullName>
    </submittedName>
</protein>
<name>A0A9X4MQM6_9BACT</name>
<feature type="transmembrane region" description="Helical" evidence="6">
    <location>
        <begin position="86"/>
        <end position="105"/>
    </location>
</feature>
<comment type="subcellular location">
    <subcellularLocation>
        <location evidence="1">Cell membrane</location>
        <topology evidence="1">Multi-pass membrane protein</topology>
    </subcellularLocation>
</comment>
<dbReference type="Proteomes" id="UP001154240">
    <property type="component" value="Unassembled WGS sequence"/>
</dbReference>
<keyword evidence="5 6" id="KW-0472">Membrane</keyword>
<dbReference type="Pfam" id="PF02690">
    <property type="entry name" value="Na_Pi_cotrans"/>
    <property type="match status" value="2"/>
</dbReference>
<dbReference type="InterPro" id="IPR003841">
    <property type="entry name" value="Na/Pi_transpt"/>
</dbReference>
<evidence type="ECO:0000256" key="4">
    <source>
        <dbReference type="ARBA" id="ARBA00022989"/>
    </source>
</evidence>
<dbReference type="GO" id="GO:0044341">
    <property type="term" value="P:sodium-dependent phosphate transport"/>
    <property type="evidence" value="ECO:0007669"/>
    <property type="project" value="InterPro"/>
</dbReference>
<dbReference type="EMBL" id="JAPHEH010000001">
    <property type="protein sequence ID" value="MDG4476987.1"/>
    <property type="molecule type" value="Genomic_DNA"/>
</dbReference>
<dbReference type="SUPFAM" id="SSF109755">
    <property type="entry name" value="PhoU-like"/>
    <property type="match status" value="1"/>
</dbReference>
<dbReference type="GO" id="GO:0005436">
    <property type="term" value="F:sodium:phosphate symporter activity"/>
    <property type="evidence" value="ECO:0007669"/>
    <property type="project" value="InterPro"/>
</dbReference>
<evidence type="ECO:0000256" key="6">
    <source>
        <dbReference type="SAM" id="Phobius"/>
    </source>
</evidence>
<reference evidence="7" key="1">
    <citation type="journal article" date="2022" name="bioRxiv">
        <title>Thiovibrio frasassiensisgen. nov., sp. nov., an autotrophic, elemental sulfur disproportionating bacterium isolated from sulfidic karst sediment, and proposal of Thiovibrionaceae fam. nov.</title>
        <authorList>
            <person name="Aronson H."/>
            <person name="Thomas C."/>
            <person name="Bhattacharyya M."/>
            <person name="Eckstein S."/>
            <person name="Jensen S."/>
            <person name="Barco R."/>
            <person name="Macalady J."/>
            <person name="Amend J."/>
        </authorList>
    </citation>
    <scope>NUCLEOTIDE SEQUENCE</scope>
    <source>
        <strain evidence="7">RS19-109</strain>
    </source>
</reference>
<feature type="transmembrane region" description="Helical" evidence="6">
    <location>
        <begin position="165"/>
        <end position="187"/>
    </location>
</feature>
<dbReference type="GO" id="GO:0005886">
    <property type="term" value="C:plasma membrane"/>
    <property type="evidence" value="ECO:0007669"/>
    <property type="project" value="UniProtKB-SubCell"/>
</dbReference>
<comment type="caution">
    <text evidence="7">The sequence shown here is derived from an EMBL/GenBank/DDBJ whole genome shotgun (WGS) entry which is preliminary data.</text>
</comment>
<keyword evidence="2" id="KW-1003">Cell membrane</keyword>
<reference evidence="7" key="2">
    <citation type="submission" date="2022-10" db="EMBL/GenBank/DDBJ databases">
        <authorList>
            <person name="Aronson H.S."/>
        </authorList>
    </citation>
    <scope>NUCLEOTIDE SEQUENCE</scope>
    <source>
        <strain evidence="7">RS19-109</strain>
    </source>
</reference>
<gene>
    <name evidence="7" type="ORF">OLX77_12570</name>
</gene>
<feature type="transmembrane region" description="Helical" evidence="6">
    <location>
        <begin position="140"/>
        <end position="159"/>
    </location>
</feature>
<dbReference type="PANTHER" id="PTHR10010">
    <property type="entry name" value="SOLUTE CARRIER FAMILY 34 SODIUM PHOSPHATE , MEMBER 2-RELATED"/>
    <property type="match status" value="1"/>
</dbReference>
<sequence length="551" mass="58770">MNLSSLGSFIGGIGLFLLGMQLMTEGFKIAAGNTLRAILERSTATPLKGILSGALITSLVQSSSAVTVATIGFVNAGLVDLMQAITIIYGSNIGTTMTGWLVSLVGFRFDIKIIALPLIGFGMLLRLSKGNSRAGAIGEALAGFGVFFMGIDLLRTTFIGTGVNLPLALLGGGVGSNFAFLALGFLLTVAMQSSSAAIAITLTAAAGGFIPFDSGAVLVIGANIGSTSTAALAALGATPNAKRVATAHVIFNLVTGGVALLLLPFLLKLLTIFPELLQVQGNATFLLALFHSVFNILGVCLMWPFSRSLAKQLKGWFRSHEENEALPLYLDKNIAATPVLAFHALAKEIERIGNIARRMAKGAISSESGPSLQLDTDRQVLLKLEIEVGNFINLIRRGNLPEELDHVLPNALRVTSYYREVADVSLRIAQMQQQSRLLANTALAQEIGLYKQHVVKLLDLTDVAKEDYAPEECAALFQETEEMYRHLKSSLLKAGTKNLLPVGLMVSLIDLMSDVRRIADQIEKGAIYLTTLTKATPEEDEKETVPDESAP</sequence>
<keyword evidence="8" id="KW-1185">Reference proteome</keyword>
<dbReference type="PANTHER" id="PTHR10010:SF46">
    <property type="entry name" value="SODIUM-DEPENDENT PHOSPHATE TRANSPORT PROTEIN 2B"/>
    <property type="match status" value="1"/>
</dbReference>
<evidence type="ECO:0000313" key="7">
    <source>
        <dbReference type="EMBL" id="MDG4476987.1"/>
    </source>
</evidence>
<dbReference type="NCBIfam" id="TIGR00704">
    <property type="entry name" value="NaPi_cotrn_rel"/>
    <property type="match status" value="1"/>
</dbReference>
<evidence type="ECO:0000256" key="2">
    <source>
        <dbReference type="ARBA" id="ARBA00022475"/>
    </source>
</evidence>
<feature type="transmembrane region" description="Helical" evidence="6">
    <location>
        <begin position="194"/>
        <end position="212"/>
    </location>
</feature>
<feature type="transmembrane region" description="Helical" evidence="6">
    <location>
        <begin position="218"/>
        <end position="237"/>
    </location>
</feature>
<dbReference type="NCBIfam" id="NF037997">
    <property type="entry name" value="Na_Pi_symport"/>
    <property type="match status" value="1"/>
</dbReference>
<accession>A0A9X4MQM6</accession>
<proteinExistence type="predicted"/>
<feature type="transmembrane region" description="Helical" evidence="6">
    <location>
        <begin position="285"/>
        <end position="305"/>
    </location>
</feature>
<evidence type="ECO:0000256" key="5">
    <source>
        <dbReference type="ARBA" id="ARBA00023136"/>
    </source>
</evidence>
<dbReference type="AlphaFoldDB" id="A0A9X4MQM6"/>
<evidence type="ECO:0000256" key="3">
    <source>
        <dbReference type="ARBA" id="ARBA00022692"/>
    </source>
</evidence>
<keyword evidence="3 6" id="KW-0812">Transmembrane</keyword>
<feature type="transmembrane region" description="Helical" evidence="6">
    <location>
        <begin position="249"/>
        <end position="273"/>
    </location>
</feature>
<keyword evidence="4 6" id="KW-1133">Transmembrane helix</keyword>
<evidence type="ECO:0000313" key="8">
    <source>
        <dbReference type="Proteomes" id="UP001154240"/>
    </source>
</evidence>